<feature type="domain" description="Bifunctional inhibitor/plant lipid transfer protein/seed storage helical" evidence="6">
    <location>
        <begin position="31"/>
        <end position="114"/>
    </location>
</feature>
<evidence type="ECO:0000256" key="4">
    <source>
        <dbReference type="RuleBase" id="RU000628"/>
    </source>
</evidence>
<organism evidence="7 8">
    <name type="scientific">Salvia divinorum</name>
    <name type="common">Maria pastora</name>
    <name type="synonym">Diviner's sage</name>
    <dbReference type="NCBI Taxonomy" id="28513"/>
    <lineage>
        <taxon>Eukaryota</taxon>
        <taxon>Viridiplantae</taxon>
        <taxon>Streptophyta</taxon>
        <taxon>Embryophyta</taxon>
        <taxon>Tracheophyta</taxon>
        <taxon>Spermatophyta</taxon>
        <taxon>Magnoliopsida</taxon>
        <taxon>eudicotyledons</taxon>
        <taxon>Gunneridae</taxon>
        <taxon>Pentapetalae</taxon>
        <taxon>asterids</taxon>
        <taxon>lamiids</taxon>
        <taxon>Lamiales</taxon>
        <taxon>Lamiaceae</taxon>
        <taxon>Nepetoideae</taxon>
        <taxon>Mentheae</taxon>
        <taxon>Salviinae</taxon>
        <taxon>Salvia</taxon>
        <taxon>Salvia subgen. Calosphace</taxon>
    </lineage>
</organism>
<feature type="chain" id="PRO_5044829053" description="Non-specific lipid-transfer protein" evidence="5">
    <location>
        <begin position="28"/>
        <end position="118"/>
    </location>
</feature>
<dbReference type="EMBL" id="JBEAFC010000008">
    <property type="protein sequence ID" value="KAL1545400.1"/>
    <property type="molecule type" value="Genomic_DNA"/>
</dbReference>
<dbReference type="CDD" id="cd01960">
    <property type="entry name" value="nsLTP1"/>
    <property type="match status" value="1"/>
</dbReference>
<keyword evidence="3 4" id="KW-0446">Lipid-binding</keyword>
<dbReference type="Gene3D" id="1.10.110.10">
    <property type="entry name" value="Plant lipid-transfer and hydrophobic proteins"/>
    <property type="match status" value="1"/>
</dbReference>
<keyword evidence="5" id="KW-0732">Signal</keyword>
<evidence type="ECO:0000256" key="3">
    <source>
        <dbReference type="ARBA" id="ARBA00023121"/>
    </source>
</evidence>
<accession>A0ABD1GMN9</accession>
<dbReference type="PRINTS" id="PR00382">
    <property type="entry name" value="LIPIDTRNSFER"/>
</dbReference>
<comment type="similarity">
    <text evidence="1 4">Belongs to the plant LTP family.</text>
</comment>
<dbReference type="AlphaFoldDB" id="A0ABD1GMN9"/>
<evidence type="ECO:0000259" key="6">
    <source>
        <dbReference type="SMART" id="SM00499"/>
    </source>
</evidence>
<dbReference type="InterPro" id="IPR036312">
    <property type="entry name" value="Bifun_inhib/LTP/seed_sf"/>
</dbReference>
<dbReference type="Pfam" id="PF00234">
    <property type="entry name" value="Tryp_alpha_amyl"/>
    <property type="match status" value="1"/>
</dbReference>
<evidence type="ECO:0000256" key="2">
    <source>
        <dbReference type="ARBA" id="ARBA00022448"/>
    </source>
</evidence>
<dbReference type="SMART" id="SM00499">
    <property type="entry name" value="AAI"/>
    <property type="match status" value="1"/>
</dbReference>
<keyword evidence="8" id="KW-1185">Reference proteome</keyword>
<evidence type="ECO:0000256" key="1">
    <source>
        <dbReference type="ARBA" id="ARBA00009748"/>
    </source>
</evidence>
<dbReference type="PANTHER" id="PTHR33076">
    <property type="entry name" value="NON-SPECIFIC LIPID-TRANSFER PROTEIN 2-RELATED"/>
    <property type="match status" value="1"/>
</dbReference>
<evidence type="ECO:0000313" key="7">
    <source>
        <dbReference type="EMBL" id="KAL1545400.1"/>
    </source>
</evidence>
<reference evidence="7 8" key="1">
    <citation type="submission" date="2024-06" db="EMBL/GenBank/DDBJ databases">
        <title>A chromosome level genome sequence of Diviner's sage (Salvia divinorum).</title>
        <authorList>
            <person name="Ford S.A."/>
            <person name="Ro D.-K."/>
            <person name="Ness R.W."/>
            <person name="Phillips M.A."/>
        </authorList>
    </citation>
    <scope>NUCLEOTIDE SEQUENCE [LARGE SCALE GENOMIC DNA]</scope>
    <source>
        <strain evidence="7">SAF-2024a</strain>
        <tissue evidence="7">Leaf</tissue>
    </source>
</reference>
<name>A0ABD1GMN9_SALDI</name>
<sequence>MASITKAMCVALIAAVLVAAAAPPAEAGLGCGQVVSYLSSCLPYVTNRGPLGRCCGGVSGLYGAARNTPDRQAACTCLKSLAGSYSGINLNKAAGLPKQCGVNIPYKISPTTDCAKVR</sequence>
<dbReference type="Proteomes" id="UP001567538">
    <property type="component" value="Unassembled WGS sequence"/>
</dbReference>
<dbReference type="GO" id="GO:0008289">
    <property type="term" value="F:lipid binding"/>
    <property type="evidence" value="ECO:0007669"/>
    <property type="project" value="UniProtKB-KW"/>
</dbReference>
<proteinExistence type="inferred from homology"/>
<evidence type="ECO:0000313" key="8">
    <source>
        <dbReference type="Proteomes" id="UP001567538"/>
    </source>
</evidence>
<comment type="function">
    <text evidence="4">Plant non-specific lipid-transfer proteins transfer phospholipids as well as galactolipids across membranes. May play a role in wax or cutin deposition in the cell walls of expanding epidermal cells and certain secretory tissues.</text>
</comment>
<evidence type="ECO:0000256" key="5">
    <source>
        <dbReference type="SAM" id="SignalP"/>
    </source>
</evidence>
<dbReference type="PROSITE" id="PS00597">
    <property type="entry name" value="PLANT_LTP"/>
    <property type="match status" value="1"/>
</dbReference>
<protein>
    <recommendedName>
        <fullName evidence="4">Non-specific lipid-transfer protein</fullName>
    </recommendedName>
</protein>
<gene>
    <name evidence="7" type="primary">LTP1</name>
    <name evidence="7" type="ORF">AAHA92_22133</name>
</gene>
<dbReference type="InterPro" id="IPR016140">
    <property type="entry name" value="Bifunc_inhib/LTP/seed_store"/>
</dbReference>
<comment type="caution">
    <text evidence="7">The sequence shown here is derived from an EMBL/GenBank/DDBJ whole genome shotgun (WGS) entry which is preliminary data.</text>
</comment>
<dbReference type="SUPFAM" id="SSF47699">
    <property type="entry name" value="Bifunctional inhibitor/lipid-transfer protein/seed storage 2S albumin"/>
    <property type="match status" value="1"/>
</dbReference>
<keyword evidence="2 4" id="KW-0813">Transport</keyword>
<feature type="signal peptide" evidence="5">
    <location>
        <begin position="1"/>
        <end position="27"/>
    </location>
</feature>
<dbReference type="InterPro" id="IPR000528">
    <property type="entry name" value="Plant_nsLTP"/>
</dbReference>